<dbReference type="AlphaFoldDB" id="A0A8T0UZB7"/>
<feature type="region of interest" description="Disordered" evidence="1">
    <location>
        <begin position="1"/>
        <end position="99"/>
    </location>
</feature>
<evidence type="ECO:0000256" key="1">
    <source>
        <dbReference type="SAM" id="MobiDB-lite"/>
    </source>
</evidence>
<feature type="compositionally biased region" description="Low complexity" evidence="1">
    <location>
        <begin position="61"/>
        <end position="78"/>
    </location>
</feature>
<dbReference type="Proteomes" id="UP000823388">
    <property type="component" value="Chromosome 3K"/>
</dbReference>
<feature type="compositionally biased region" description="Basic residues" evidence="1">
    <location>
        <begin position="267"/>
        <end position="279"/>
    </location>
</feature>
<accession>A0A8T0UZB7</accession>
<sequence>MAAARRRPYSSSPPPAHGGAGEQGRRRRLDLAGGAWIRASRPPPRHDAACRGAPRPRGRTPRAAAARPRASAARWSPWPREEGREAPLRGGTPRGRGARAARTAAAAAIGRAGAGFGRCCRGGAVAVARRLGCSAGAAPARRGRARLLRREDDGGRPELEPRGALHGHAGACPGPRPVRSWTSQPPALGARRAGRLEPPARRAAMGGGGGPSPWLTSEEAWPDTPWAAPPPWIRLRAAREGGRLAAADRERETESRGGGETDEGKEKKGRIKDIKKRKGKENEMLGGDD</sequence>
<proteinExistence type="predicted"/>
<feature type="compositionally biased region" description="Basic and acidic residues" evidence="1">
    <location>
        <begin position="148"/>
        <end position="163"/>
    </location>
</feature>
<name>A0A8T0UZB7_PANVG</name>
<evidence type="ECO:0000313" key="3">
    <source>
        <dbReference type="Proteomes" id="UP000823388"/>
    </source>
</evidence>
<feature type="compositionally biased region" description="Basic and acidic residues" evidence="1">
    <location>
        <begin position="237"/>
        <end position="266"/>
    </location>
</feature>
<protein>
    <submittedName>
        <fullName evidence="2">Uncharacterized protein</fullName>
    </submittedName>
</protein>
<evidence type="ECO:0000313" key="2">
    <source>
        <dbReference type="EMBL" id="KAG2626576.1"/>
    </source>
</evidence>
<dbReference type="EMBL" id="CM029041">
    <property type="protein sequence ID" value="KAG2626576.1"/>
    <property type="molecule type" value="Genomic_DNA"/>
</dbReference>
<reference evidence="2" key="1">
    <citation type="submission" date="2020-05" db="EMBL/GenBank/DDBJ databases">
        <title>WGS assembly of Panicum virgatum.</title>
        <authorList>
            <person name="Lovell J.T."/>
            <person name="Jenkins J."/>
            <person name="Shu S."/>
            <person name="Juenger T.E."/>
            <person name="Schmutz J."/>
        </authorList>
    </citation>
    <scope>NUCLEOTIDE SEQUENCE</scope>
    <source>
        <strain evidence="2">AP13</strain>
    </source>
</reference>
<feature type="region of interest" description="Disordered" evidence="1">
    <location>
        <begin position="147"/>
        <end position="289"/>
    </location>
</feature>
<organism evidence="2 3">
    <name type="scientific">Panicum virgatum</name>
    <name type="common">Blackwell switchgrass</name>
    <dbReference type="NCBI Taxonomy" id="38727"/>
    <lineage>
        <taxon>Eukaryota</taxon>
        <taxon>Viridiplantae</taxon>
        <taxon>Streptophyta</taxon>
        <taxon>Embryophyta</taxon>
        <taxon>Tracheophyta</taxon>
        <taxon>Spermatophyta</taxon>
        <taxon>Magnoliopsida</taxon>
        <taxon>Liliopsida</taxon>
        <taxon>Poales</taxon>
        <taxon>Poaceae</taxon>
        <taxon>PACMAD clade</taxon>
        <taxon>Panicoideae</taxon>
        <taxon>Panicodae</taxon>
        <taxon>Paniceae</taxon>
        <taxon>Panicinae</taxon>
        <taxon>Panicum</taxon>
        <taxon>Panicum sect. Hiantes</taxon>
    </lineage>
</organism>
<comment type="caution">
    <text evidence="2">The sequence shown here is derived from an EMBL/GenBank/DDBJ whole genome shotgun (WGS) entry which is preliminary data.</text>
</comment>
<gene>
    <name evidence="2" type="ORF">PVAP13_3KG370627</name>
</gene>
<keyword evidence="3" id="KW-1185">Reference proteome</keyword>